<keyword evidence="13" id="KW-0325">Glycoprotein</keyword>
<sequence length="1805" mass="201734">MVRRCRGPIIAFVLIIAVVPTEQCDSDSFACGDGQCIPLRSKCDYIQDCKDGSDENDCFTIKCAPPMWFRCGSGRCISSLRVCDGDVDCSDGSDEDSNCTAAKHAPEEEVICSADEFMCINDRICISSTWVCDGEPDCPDGSDETVKCQSKIDCSDGFRCKNNNCIIKEFHCDGMDDCGDNSDEESCSTIFYSPDNCMTDKGYFLCEDKVACIEEKDVCDGFPHCFDNSDEADCLKSQNETKCRSLGCSHSCHLAPHKELVCTCEKGFKLAADGKTCEDIDECLEFGFCHQKCKNLNGSFECSCDNGYILQPDSRTCKASGGDALLLFSSYSQVRGIYLQSDVYFTVASGLNDVIGVSHNGHHVYWTSINHGEVSIIRATESGSDMEVLVNSGLGVPEDLAVDYVTNNIYFTDTRKKHIGVCSENGKVCAVLNNEDIDKPRGIALYPQKGRMYWSDWGNVPLIATSGMDGSDPKALVMKNLKWPNGLALDFSNDRLYWVDAKSRTIETIRLDGTDRQIILKQAVKHPFSIAIFEDMLYWSDWESKEIQKCNKFTGKNHTLVVKEKKKSTIFGVHIYHPVHHPRIENPCKDNRCSDLCVLTPNLTYACACPEESALGSDMHTCRLRTKPLQIAVGGTNKLLLFSPHHLGKQVMTEIKLPDIRKVGCMTYDSLSGSILLNDVKQRKIFRFNIKTEEISVLISSGLGYVTSMSFDSYGNNLYFTDAELKRVDVWSMSSNSLVTVYKTYHGDIPESVVVVPEHGVFFLAVSRTNQSASISRVNMDGTEIIPDIGGIHVLGSKISLTYDKKTQKIYWSHDNVIESMNIDGTGREIIHSITDTPVSMVAQNGSILWVRKSSSNLFSYDMFEDFDVHHHPETVTKLTIEYESHLSLALVGEIESSNIHPCQKVMMNDCSHICLISKNNRHSCHCPLGMHLDTSNRTCLLHASCNEKQFKCRTDDICIANVQRCDGHADCPSGDDEKDCEMYHCKPDQFTCTNGQCIDSWKRCDNEYDCSDHSDEKQCTSNCTENNFQCGSGECIPITWRCDLMEDCKDSSDENGCSNEHCQPKEFACRTGMCIPSTWECDSLPDCPDGSDEHDSCSEPTCSPNELRCNNGRCVSRLLACDGMNDCGDNTDESSCVSAHQELKCSFNEIMCSMSKSKCVPRAARCNGTAECPRGEDEMDCSNCQIEQFQCRNKKCVSDKWVCDKENDCGDESDEDPLLCDHWNPSRESVVVRCHDFHCRSGECIPLHHVCNGVKNCHDGSDEGSSCDTACRNSSCQQMCMPTPVGGRCSCRDGFVLNADGFSCTDIDECAEERCSQLCTNTLGSFRCDCLPDYILKSDRLTCKSVGEPMSYVMAGDDQVRNVSQYFNSLDFILYEPGSQISGLDLDTRRKLLYWSTGIDHRINVMTLDGKEKSFIMGAGQPGKLSLDWITNNIYYIDNFDYGSIKICNMAEKKYVDVIHVERGFIISSLLFNPVNGVLYYSKVRPSSLRRPVSEILSYTASDRNSTLLVGSDVSWVSGFAFDHIRQYLYWADLYNQIIEKVRHDGRERQVVFKMDVHRPESLIFFEDSLYWLTKGMGSIRKCKLYGDYKGSCQAIPIYIHDIKFLSILQEARQPNVTNPCRNQCGDTALCVLSVKGPKCMCEDGSVLSPGKICDASQMTLSNEISARHALENSKEYLGRDRTPSGSSSAVIGILMTALIVCVAFASYLYIKRKRSCVILETMHFQNPSYGLSHVQGSYHPSELSPGEHQYENPSVKLHPDGKFSIAAREKEAEAKSNCRLDLEEYMSDSDLEDRIDMKANLIP</sequence>
<dbReference type="SMART" id="SM00179">
    <property type="entry name" value="EGF_CA"/>
    <property type="match status" value="2"/>
</dbReference>
<dbReference type="FunFam" id="2.10.25.10:FF:000037">
    <property type="entry name" value="Signal peptide, CUB domain and EGF-like domain-containing 2"/>
    <property type="match status" value="1"/>
</dbReference>
<dbReference type="InterPro" id="IPR018097">
    <property type="entry name" value="EGF_Ca-bd_CS"/>
</dbReference>
<evidence type="ECO:0000256" key="6">
    <source>
        <dbReference type="ARBA" id="ARBA00022692"/>
    </source>
</evidence>
<name>A0AAW2IA35_9NEOP</name>
<dbReference type="PROSITE" id="PS01187">
    <property type="entry name" value="EGF_CA"/>
    <property type="match status" value="2"/>
</dbReference>
<proteinExistence type="inferred from homology"/>
<dbReference type="FunFam" id="4.10.400.10:FF:000002">
    <property type="entry name" value="Low-density lipoprotein receptor-related protein 1"/>
    <property type="match status" value="1"/>
</dbReference>
<feature type="repeat" description="LDL-receptor class B" evidence="16">
    <location>
        <begin position="450"/>
        <end position="493"/>
    </location>
</feature>
<feature type="disulfide bond" evidence="15">
    <location>
        <begin position="160"/>
        <end position="178"/>
    </location>
</feature>
<keyword evidence="11 14" id="KW-1015">Disulfide bond</keyword>
<dbReference type="InterPro" id="IPR009030">
    <property type="entry name" value="Growth_fac_rcpt_cys_sf"/>
</dbReference>
<dbReference type="FunFam" id="4.10.400.10:FF:000065">
    <property type="entry name" value="Transmembrane protease serine 7"/>
    <property type="match status" value="1"/>
</dbReference>
<evidence type="ECO:0000256" key="16">
    <source>
        <dbReference type="PROSITE-ProRule" id="PRU00461"/>
    </source>
</evidence>
<feature type="disulfide bond" evidence="15">
    <location>
        <begin position="1185"/>
        <end position="1197"/>
    </location>
</feature>
<dbReference type="GO" id="GO:0042562">
    <property type="term" value="F:hormone binding"/>
    <property type="evidence" value="ECO:0007669"/>
    <property type="project" value="TreeGrafter"/>
</dbReference>
<dbReference type="FunFam" id="2.10.25.10:FF:000009">
    <property type="entry name" value="Low-density lipoprotein receptor isoform 1"/>
    <property type="match status" value="1"/>
</dbReference>
<evidence type="ECO:0000256" key="9">
    <source>
        <dbReference type="ARBA" id="ARBA00022989"/>
    </source>
</evidence>
<dbReference type="InterPro" id="IPR011042">
    <property type="entry name" value="6-blade_b-propeller_TolB-like"/>
</dbReference>
<keyword evidence="8" id="KW-0677">Repeat</keyword>
<dbReference type="GO" id="GO:0016324">
    <property type="term" value="C:apical plasma membrane"/>
    <property type="evidence" value="ECO:0007669"/>
    <property type="project" value="TreeGrafter"/>
</dbReference>
<evidence type="ECO:0000256" key="1">
    <source>
        <dbReference type="ARBA" id="ARBA00004251"/>
    </source>
</evidence>
<dbReference type="EMBL" id="JARGDH010000001">
    <property type="protein sequence ID" value="KAL0278971.1"/>
    <property type="molecule type" value="Genomic_DNA"/>
</dbReference>
<feature type="disulfide bond" evidence="15">
    <location>
        <begin position="31"/>
        <end position="49"/>
    </location>
</feature>
<feature type="disulfide bond" evidence="15">
    <location>
        <begin position="1031"/>
        <end position="1049"/>
    </location>
</feature>
<comment type="caution">
    <text evidence="14">Lacks conserved residue(s) required for the propagation of feature annotation.</text>
</comment>
<dbReference type="PROSITE" id="PS01209">
    <property type="entry name" value="LDLRA_1"/>
    <property type="match status" value="9"/>
</dbReference>
<feature type="repeat" description="LDL-receptor class B" evidence="16">
    <location>
        <begin position="362"/>
        <end position="406"/>
    </location>
</feature>
<dbReference type="GO" id="GO:0005509">
    <property type="term" value="F:calcium ion binding"/>
    <property type="evidence" value="ECO:0007669"/>
    <property type="project" value="InterPro"/>
</dbReference>
<dbReference type="CDD" id="cd00054">
    <property type="entry name" value="EGF_CA"/>
    <property type="match status" value="2"/>
</dbReference>
<comment type="similarity">
    <text evidence="2">Belongs to the LDLR family.</text>
</comment>
<dbReference type="Pfam" id="PF00057">
    <property type="entry name" value="Ldl_recept_a"/>
    <property type="match status" value="12"/>
</dbReference>
<comment type="caution">
    <text evidence="20">The sequence shown here is derived from an EMBL/GenBank/DDBJ whole genome shotgun (WGS) entry which is preliminary data.</text>
</comment>
<feature type="disulfide bond" evidence="15">
    <location>
        <begin position="1070"/>
        <end position="1088"/>
    </location>
</feature>
<feature type="disulfide bond" evidence="15">
    <location>
        <begin position="1192"/>
        <end position="1210"/>
    </location>
</feature>
<dbReference type="PANTHER" id="PTHR22722:SF14">
    <property type="entry name" value="MEGALIN, ISOFORM A"/>
    <property type="match status" value="1"/>
</dbReference>
<dbReference type="SUPFAM" id="SSF63825">
    <property type="entry name" value="YWTD domain"/>
    <property type="match status" value="3"/>
</dbReference>
<feature type="disulfide bond" evidence="15">
    <location>
        <begin position="1005"/>
        <end position="1020"/>
    </location>
</feature>
<dbReference type="InterPro" id="IPR001881">
    <property type="entry name" value="EGF-like_Ca-bd_dom"/>
</dbReference>
<keyword evidence="6 17" id="KW-0812">Transmembrane</keyword>
<evidence type="ECO:0000256" key="15">
    <source>
        <dbReference type="PROSITE-ProRule" id="PRU00124"/>
    </source>
</evidence>
<evidence type="ECO:0000256" key="2">
    <source>
        <dbReference type="ARBA" id="ARBA00009939"/>
    </source>
</evidence>
<feature type="disulfide bond" evidence="15">
    <location>
        <begin position="219"/>
        <end position="234"/>
    </location>
</feature>
<dbReference type="InterPro" id="IPR036055">
    <property type="entry name" value="LDL_receptor-like_sf"/>
</dbReference>
<dbReference type="PANTHER" id="PTHR22722">
    <property type="entry name" value="LOW-DENSITY LIPOPROTEIN RECEPTOR-RELATED PROTEIN 2-RELATED"/>
    <property type="match status" value="1"/>
</dbReference>
<gene>
    <name evidence="20" type="ORF">PYX00_000631</name>
</gene>
<keyword evidence="12" id="KW-0675">Receptor</keyword>
<dbReference type="EMBL" id="JARGDH010000001">
    <property type="protein sequence ID" value="KAL0278972.1"/>
    <property type="molecule type" value="Genomic_DNA"/>
</dbReference>
<evidence type="ECO:0000256" key="12">
    <source>
        <dbReference type="ARBA" id="ARBA00023170"/>
    </source>
</evidence>
<evidence type="ECO:0000259" key="19">
    <source>
        <dbReference type="PROSITE" id="PS50026"/>
    </source>
</evidence>
<feature type="disulfide bond" evidence="15">
    <location>
        <begin position="1110"/>
        <end position="1128"/>
    </location>
</feature>
<comment type="subcellular location">
    <subcellularLocation>
        <location evidence="1">Cell membrane</location>
        <topology evidence="1">Single-pass type I membrane protein</topology>
    </subcellularLocation>
</comment>
<dbReference type="PROSITE" id="PS50068">
    <property type="entry name" value="LDLRA_2"/>
    <property type="match status" value="13"/>
</dbReference>
<evidence type="ECO:0000256" key="3">
    <source>
        <dbReference type="ARBA" id="ARBA00022475"/>
    </source>
</evidence>
<dbReference type="CDD" id="cd19941">
    <property type="entry name" value="TIL"/>
    <property type="match status" value="1"/>
</dbReference>
<dbReference type="FunFam" id="2.10.25.10:FF:000240">
    <property type="entry name" value="Vitamin K-dependent protein S"/>
    <property type="match status" value="1"/>
</dbReference>
<evidence type="ECO:0000256" key="17">
    <source>
        <dbReference type="SAM" id="Phobius"/>
    </source>
</evidence>
<dbReference type="SMART" id="SM00192">
    <property type="entry name" value="LDLa"/>
    <property type="match status" value="13"/>
</dbReference>
<keyword evidence="9 17" id="KW-1133">Transmembrane helix</keyword>
<evidence type="ECO:0000256" key="4">
    <source>
        <dbReference type="ARBA" id="ARBA00022536"/>
    </source>
</evidence>
<keyword evidence="3" id="KW-1003">Cell membrane</keyword>
<feature type="repeat" description="LDL-receptor class B" evidence="16">
    <location>
        <begin position="494"/>
        <end position="536"/>
    </location>
</feature>
<dbReference type="InterPro" id="IPR026823">
    <property type="entry name" value="cEGF"/>
</dbReference>
<dbReference type="PROSITE" id="PS01186">
    <property type="entry name" value="EGF_2"/>
    <property type="match status" value="1"/>
</dbReference>
<feature type="disulfide bond" evidence="15">
    <location>
        <begin position="1063"/>
        <end position="1075"/>
    </location>
</feature>
<evidence type="ECO:0000313" key="20">
    <source>
        <dbReference type="EMBL" id="KAL0278972.1"/>
    </source>
</evidence>
<feature type="disulfide bond" evidence="15">
    <location>
        <begin position="966"/>
        <end position="981"/>
    </location>
</feature>
<keyword evidence="10 17" id="KW-0472">Membrane</keyword>
<feature type="disulfide bond" evidence="15">
    <location>
        <begin position="71"/>
        <end position="89"/>
    </location>
</feature>
<feature type="disulfide bond" evidence="15">
    <location>
        <begin position="1024"/>
        <end position="1036"/>
    </location>
</feature>
<evidence type="ECO:0000256" key="10">
    <source>
        <dbReference type="ARBA" id="ARBA00023136"/>
    </source>
</evidence>
<dbReference type="CDD" id="cd00112">
    <property type="entry name" value="LDLa"/>
    <property type="match status" value="13"/>
</dbReference>
<feature type="disulfide bond" evidence="15">
    <location>
        <begin position="24"/>
        <end position="36"/>
    </location>
</feature>
<feature type="disulfide bond" evidence="15">
    <location>
        <begin position="986"/>
        <end position="998"/>
    </location>
</feature>
<dbReference type="InterPro" id="IPR000152">
    <property type="entry name" value="EGF-type_Asp/Asn_hydroxyl_site"/>
</dbReference>
<dbReference type="SMART" id="SM00181">
    <property type="entry name" value="EGF"/>
    <property type="match status" value="8"/>
</dbReference>
<feature type="repeat" description="LDL-receptor class B" evidence="16">
    <location>
        <begin position="1528"/>
        <end position="1570"/>
    </location>
</feature>
<feature type="disulfide bond" evidence="15">
    <location>
        <begin position="43"/>
        <end position="58"/>
    </location>
</feature>
<dbReference type="PROSITE" id="PS50026">
    <property type="entry name" value="EGF_3"/>
    <property type="match status" value="1"/>
</dbReference>
<dbReference type="GO" id="GO:0006898">
    <property type="term" value="P:receptor-mediated endocytosis"/>
    <property type="evidence" value="ECO:0007669"/>
    <property type="project" value="TreeGrafter"/>
</dbReference>
<evidence type="ECO:0000256" key="8">
    <source>
        <dbReference type="ARBA" id="ARBA00022737"/>
    </source>
</evidence>
<dbReference type="SUPFAM" id="SSF57424">
    <property type="entry name" value="LDL receptor-like module"/>
    <property type="match status" value="10"/>
</dbReference>
<dbReference type="InterPro" id="IPR002172">
    <property type="entry name" value="LDrepeatLR_classA_rpt"/>
</dbReference>
<keyword evidence="7 18" id="KW-0732">Signal</keyword>
<reference evidence="20" key="1">
    <citation type="journal article" date="2024" name="Gigascience">
        <title>Chromosome-level genome of the poultry shaft louse Menopon gallinae provides insight into the host-switching and adaptive evolution of parasitic lice.</title>
        <authorList>
            <person name="Xu Y."/>
            <person name="Ma L."/>
            <person name="Liu S."/>
            <person name="Liang Y."/>
            <person name="Liu Q."/>
            <person name="He Z."/>
            <person name="Tian L."/>
            <person name="Duan Y."/>
            <person name="Cai W."/>
            <person name="Li H."/>
            <person name="Song F."/>
        </authorList>
    </citation>
    <scope>NUCLEOTIDE SEQUENCE</scope>
    <source>
        <strain evidence="20">Cailab_2023a</strain>
    </source>
</reference>
<dbReference type="PRINTS" id="PR00261">
    <property type="entry name" value="LDLRECEPTOR"/>
</dbReference>
<dbReference type="Gene3D" id="2.120.10.30">
    <property type="entry name" value="TolB, C-terminal domain"/>
    <property type="match status" value="3"/>
</dbReference>
<evidence type="ECO:0000256" key="7">
    <source>
        <dbReference type="ARBA" id="ARBA00022729"/>
    </source>
</evidence>
<feature type="disulfide bond" evidence="15">
    <location>
        <begin position="1122"/>
        <end position="1137"/>
    </location>
</feature>
<dbReference type="InterPro" id="IPR051221">
    <property type="entry name" value="LDLR-related"/>
</dbReference>
<organism evidence="20">
    <name type="scientific">Menopon gallinae</name>
    <name type="common">poultry shaft louse</name>
    <dbReference type="NCBI Taxonomy" id="328185"/>
    <lineage>
        <taxon>Eukaryota</taxon>
        <taxon>Metazoa</taxon>
        <taxon>Ecdysozoa</taxon>
        <taxon>Arthropoda</taxon>
        <taxon>Hexapoda</taxon>
        <taxon>Insecta</taxon>
        <taxon>Pterygota</taxon>
        <taxon>Neoptera</taxon>
        <taxon>Paraneoptera</taxon>
        <taxon>Psocodea</taxon>
        <taxon>Troctomorpha</taxon>
        <taxon>Phthiraptera</taxon>
        <taxon>Amblycera</taxon>
        <taxon>Menoponidae</taxon>
        <taxon>Menopon</taxon>
    </lineage>
</organism>
<evidence type="ECO:0000256" key="18">
    <source>
        <dbReference type="SAM" id="SignalP"/>
    </source>
</evidence>
<evidence type="ECO:0000256" key="14">
    <source>
        <dbReference type="PROSITE-ProRule" id="PRU00076"/>
    </source>
</evidence>
<feature type="disulfide bond" evidence="14">
    <location>
        <begin position="283"/>
        <end position="293"/>
    </location>
</feature>
<feature type="transmembrane region" description="Helical" evidence="17">
    <location>
        <begin position="1691"/>
        <end position="1712"/>
    </location>
</feature>
<dbReference type="Gene3D" id="4.10.400.10">
    <property type="entry name" value="Low-density Lipoprotein Receptor"/>
    <property type="match status" value="13"/>
</dbReference>
<dbReference type="InterPro" id="IPR000742">
    <property type="entry name" value="EGF"/>
</dbReference>
<feature type="disulfide bond" evidence="15">
    <location>
        <begin position="993"/>
        <end position="1011"/>
    </location>
</feature>
<keyword evidence="5" id="KW-0254">Endocytosis</keyword>
<feature type="disulfide bond" evidence="15">
    <location>
        <begin position="1103"/>
        <end position="1115"/>
    </location>
</feature>
<dbReference type="SMART" id="SM00135">
    <property type="entry name" value="LY"/>
    <property type="match status" value="11"/>
</dbReference>
<keyword evidence="4 14" id="KW-0245">EGF-like domain</keyword>
<feature type="disulfide bond" evidence="15">
    <location>
        <begin position="1167"/>
        <end position="1182"/>
    </location>
</feature>
<dbReference type="FunFam" id="4.10.400.10:FF:000034">
    <property type="entry name" value="Low-density lipoprotein receptor-related protein 2"/>
    <property type="match status" value="2"/>
</dbReference>
<evidence type="ECO:0000256" key="11">
    <source>
        <dbReference type="ARBA" id="ARBA00023157"/>
    </source>
</evidence>
<feature type="domain" description="EGF-like" evidence="19">
    <location>
        <begin position="279"/>
        <end position="318"/>
    </location>
</feature>
<dbReference type="Pfam" id="PF12662">
    <property type="entry name" value="cEGF"/>
    <property type="match status" value="2"/>
</dbReference>
<dbReference type="SUPFAM" id="SSF57184">
    <property type="entry name" value="Growth factor receptor domain"/>
    <property type="match status" value="2"/>
</dbReference>
<accession>A0AAW2IA35</accession>
<dbReference type="Gene3D" id="2.10.25.10">
    <property type="entry name" value="Laminin"/>
    <property type="match status" value="4"/>
</dbReference>
<feature type="disulfide bond" evidence="15">
    <location>
        <begin position="172"/>
        <end position="187"/>
    </location>
</feature>
<protein>
    <recommendedName>
        <fullName evidence="19">EGF-like domain-containing protein</fullName>
    </recommendedName>
</protein>
<feature type="disulfide bond" evidence="15">
    <location>
        <begin position="1240"/>
        <end position="1258"/>
    </location>
</feature>
<dbReference type="InterPro" id="IPR000033">
    <property type="entry name" value="LDLR_classB_rpt"/>
</dbReference>
<evidence type="ECO:0000256" key="5">
    <source>
        <dbReference type="ARBA" id="ARBA00022583"/>
    </source>
</evidence>
<dbReference type="PROSITE" id="PS51120">
    <property type="entry name" value="LDLRB"/>
    <property type="match status" value="4"/>
</dbReference>
<feature type="chain" id="PRO_5044477065" description="EGF-like domain-containing protein" evidence="18">
    <location>
        <begin position="27"/>
        <end position="1805"/>
    </location>
</feature>
<dbReference type="Pfam" id="PF00058">
    <property type="entry name" value="Ldl_recept_b"/>
    <property type="match status" value="2"/>
</dbReference>
<dbReference type="GO" id="GO:0043235">
    <property type="term" value="C:receptor complex"/>
    <property type="evidence" value="ECO:0007669"/>
    <property type="project" value="TreeGrafter"/>
</dbReference>
<evidence type="ECO:0000256" key="13">
    <source>
        <dbReference type="ARBA" id="ARBA00023180"/>
    </source>
</evidence>
<dbReference type="InterPro" id="IPR023415">
    <property type="entry name" value="LDLR_class-A_CS"/>
</dbReference>
<feature type="disulfide bond" evidence="15">
    <location>
        <begin position="1043"/>
        <end position="1058"/>
    </location>
</feature>
<feature type="signal peptide" evidence="18">
    <location>
        <begin position="1"/>
        <end position="26"/>
    </location>
</feature>
<dbReference type="FunFam" id="2.120.10.30:FF:000241">
    <property type="entry name" value="Low-density lipoprotein receptor-related protein 6"/>
    <property type="match status" value="1"/>
</dbReference>
<dbReference type="PROSITE" id="PS00010">
    <property type="entry name" value="ASX_HYDROXYL"/>
    <property type="match status" value="2"/>
</dbReference>